<dbReference type="EMBL" id="KQ242393">
    <property type="protein sequence ID" value="KNC78937.1"/>
    <property type="molecule type" value="Genomic_DNA"/>
</dbReference>
<feature type="compositionally biased region" description="Basic and acidic residues" evidence="1">
    <location>
        <begin position="48"/>
        <end position="61"/>
    </location>
</feature>
<dbReference type="AlphaFoldDB" id="A0A0L0FQ67"/>
<evidence type="ECO:0000313" key="3">
    <source>
        <dbReference type="Proteomes" id="UP000054560"/>
    </source>
</evidence>
<organism evidence="2 3">
    <name type="scientific">Sphaeroforma arctica JP610</name>
    <dbReference type="NCBI Taxonomy" id="667725"/>
    <lineage>
        <taxon>Eukaryota</taxon>
        <taxon>Ichthyosporea</taxon>
        <taxon>Ichthyophonida</taxon>
        <taxon>Sphaeroforma</taxon>
    </lineage>
</organism>
<feature type="region of interest" description="Disordered" evidence="1">
    <location>
        <begin position="24"/>
        <end position="75"/>
    </location>
</feature>
<protein>
    <submittedName>
        <fullName evidence="2">Uncharacterized protein</fullName>
    </submittedName>
</protein>
<feature type="non-terminal residue" evidence="2">
    <location>
        <position position="1"/>
    </location>
</feature>
<proteinExistence type="predicted"/>
<gene>
    <name evidence="2" type="ORF">SARC_08644</name>
</gene>
<dbReference type="RefSeq" id="XP_014152839.1">
    <property type="nucleotide sequence ID" value="XM_014297364.1"/>
</dbReference>
<evidence type="ECO:0000313" key="2">
    <source>
        <dbReference type="EMBL" id="KNC78937.1"/>
    </source>
</evidence>
<keyword evidence="3" id="KW-1185">Reference proteome</keyword>
<name>A0A0L0FQ67_9EUKA</name>
<reference evidence="2 3" key="1">
    <citation type="submission" date="2011-02" db="EMBL/GenBank/DDBJ databases">
        <title>The Genome Sequence of Sphaeroforma arctica JP610.</title>
        <authorList>
            <consortium name="The Broad Institute Genome Sequencing Platform"/>
            <person name="Russ C."/>
            <person name="Cuomo C."/>
            <person name="Young S.K."/>
            <person name="Zeng Q."/>
            <person name="Gargeya S."/>
            <person name="Alvarado L."/>
            <person name="Berlin A."/>
            <person name="Chapman S.B."/>
            <person name="Chen Z."/>
            <person name="Freedman E."/>
            <person name="Gellesch M."/>
            <person name="Goldberg J."/>
            <person name="Griggs A."/>
            <person name="Gujja S."/>
            <person name="Heilman E."/>
            <person name="Heiman D."/>
            <person name="Howarth C."/>
            <person name="Mehta T."/>
            <person name="Neiman D."/>
            <person name="Pearson M."/>
            <person name="Roberts A."/>
            <person name="Saif S."/>
            <person name="Shea T."/>
            <person name="Shenoy N."/>
            <person name="Sisk P."/>
            <person name="Stolte C."/>
            <person name="Sykes S."/>
            <person name="White J."/>
            <person name="Yandava C."/>
            <person name="Burger G."/>
            <person name="Gray M.W."/>
            <person name="Holland P.W.H."/>
            <person name="King N."/>
            <person name="Lang F.B.F."/>
            <person name="Roger A.J."/>
            <person name="Ruiz-Trillo I."/>
            <person name="Haas B."/>
            <person name="Nusbaum C."/>
            <person name="Birren B."/>
        </authorList>
    </citation>
    <scope>NUCLEOTIDE SEQUENCE [LARGE SCALE GENOMIC DNA]</scope>
    <source>
        <strain evidence="2 3">JP610</strain>
    </source>
</reference>
<accession>A0A0L0FQ67</accession>
<evidence type="ECO:0000256" key="1">
    <source>
        <dbReference type="SAM" id="MobiDB-lite"/>
    </source>
</evidence>
<dbReference type="GeneID" id="25909148"/>
<dbReference type="Proteomes" id="UP000054560">
    <property type="component" value="Unassembled WGS sequence"/>
</dbReference>
<sequence length="105" mass="11860">IVSEKADVLTSLHDKIKRLAEERTNDDLTNVSEAQDKARATTRKLRYRTGDDKKDVSEKPKESKRRKLHAQQGPKYTIKLSEADITDDASAVLGVARTGKANRRR</sequence>